<protein>
    <submittedName>
        <fullName evidence="2">Glycine cleavage system protein H</fullName>
    </submittedName>
</protein>
<reference evidence="3" key="1">
    <citation type="submission" date="2019-09" db="EMBL/GenBank/DDBJ databases">
        <title>Draft genome sequence assemblies of isolates from the urinary tract.</title>
        <authorList>
            <person name="Mores C.R."/>
            <person name="Putonti C."/>
            <person name="Wolfe A.J."/>
        </authorList>
    </citation>
    <scope>NUCLEOTIDE SEQUENCE [LARGE SCALE GENOMIC DNA]</scope>
    <source>
        <strain evidence="3">UMB8614</strain>
    </source>
</reference>
<gene>
    <name evidence="2" type="ORF">F6I34_07030</name>
</gene>
<dbReference type="Pfam" id="PF01597">
    <property type="entry name" value="GCV_H"/>
    <property type="match status" value="1"/>
</dbReference>
<keyword evidence="1" id="KW-0450">Lipoyl</keyword>
<dbReference type="PANTHER" id="PTHR11715:SF3">
    <property type="entry name" value="GLYCINE CLEAVAGE SYSTEM H PROTEIN-RELATED"/>
    <property type="match status" value="1"/>
</dbReference>
<dbReference type="GO" id="GO:0009249">
    <property type="term" value="P:protein lipoylation"/>
    <property type="evidence" value="ECO:0007669"/>
    <property type="project" value="TreeGrafter"/>
</dbReference>
<comment type="caution">
    <text evidence="2">The sequence shown here is derived from an EMBL/GenBank/DDBJ whole genome shotgun (WGS) entry which is preliminary data.</text>
</comment>
<dbReference type="PANTHER" id="PTHR11715">
    <property type="entry name" value="GLYCINE CLEAVAGE SYSTEM H PROTEIN"/>
    <property type="match status" value="1"/>
</dbReference>
<dbReference type="GO" id="GO:0005960">
    <property type="term" value="C:glycine cleavage complex"/>
    <property type="evidence" value="ECO:0007669"/>
    <property type="project" value="InterPro"/>
</dbReference>
<sequence>MEKVYTDNGLWLTQTADKQVIIGLSKAGQEEFGDISFINYLVDQDLVAGEAFVSIEAEKAVTDILAPLSGKVVGKNEKAEGTPTDLNSDKDNLNWLVAVEPSSAFDPTAFKSEETK</sequence>
<dbReference type="InterPro" id="IPR011053">
    <property type="entry name" value="Single_hybrid_motif"/>
</dbReference>
<dbReference type="GO" id="GO:0019464">
    <property type="term" value="P:glycine decarboxylation via glycine cleavage system"/>
    <property type="evidence" value="ECO:0007669"/>
    <property type="project" value="InterPro"/>
</dbReference>
<dbReference type="GeneID" id="89334352"/>
<proteinExistence type="predicted"/>
<dbReference type="AlphaFoldDB" id="A0A0X8FEM8"/>
<dbReference type="EMBL" id="VYVN01000018">
    <property type="protein sequence ID" value="KAA9239216.1"/>
    <property type="molecule type" value="Genomic_DNA"/>
</dbReference>
<dbReference type="CDD" id="cd06848">
    <property type="entry name" value="GCS_H"/>
    <property type="match status" value="1"/>
</dbReference>
<dbReference type="OrthoDB" id="2401220at2"/>
<dbReference type="GO" id="GO:0005829">
    <property type="term" value="C:cytosol"/>
    <property type="evidence" value="ECO:0007669"/>
    <property type="project" value="TreeGrafter"/>
</dbReference>
<keyword evidence="3" id="KW-1185">Reference proteome</keyword>
<evidence type="ECO:0000313" key="2">
    <source>
        <dbReference type="EMBL" id="KAA9239216.1"/>
    </source>
</evidence>
<dbReference type="SUPFAM" id="SSF51230">
    <property type="entry name" value="Single hybrid motif"/>
    <property type="match status" value="1"/>
</dbReference>
<accession>A0A0X8FEM8</accession>
<dbReference type="Proteomes" id="UP000326476">
    <property type="component" value="Unassembled WGS sequence"/>
</dbReference>
<dbReference type="InterPro" id="IPR002930">
    <property type="entry name" value="GCV_H"/>
</dbReference>
<dbReference type="RefSeq" id="WP_060778388.1">
    <property type="nucleotide sequence ID" value="NZ_CAJHMV010000009.1"/>
</dbReference>
<name>A0A0X8FEM8_9LACT</name>
<dbReference type="KEGG" id="aun:AWM73_05205"/>
<evidence type="ECO:0000256" key="1">
    <source>
        <dbReference type="ARBA" id="ARBA00022823"/>
    </source>
</evidence>
<dbReference type="PROSITE" id="PS00189">
    <property type="entry name" value="LIPOYL"/>
    <property type="match status" value="1"/>
</dbReference>
<dbReference type="Gene3D" id="2.40.50.100">
    <property type="match status" value="1"/>
</dbReference>
<evidence type="ECO:0000313" key="3">
    <source>
        <dbReference type="Proteomes" id="UP000326476"/>
    </source>
</evidence>
<organism evidence="2 3">
    <name type="scientific">Aerococcus tenax</name>
    <dbReference type="NCBI Taxonomy" id="3078812"/>
    <lineage>
        <taxon>Bacteria</taxon>
        <taxon>Bacillati</taxon>
        <taxon>Bacillota</taxon>
        <taxon>Bacilli</taxon>
        <taxon>Lactobacillales</taxon>
        <taxon>Aerococcaceae</taxon>
        <taxon>Aerococcus</taxon>
    </lineage>
</organism>
<dbReference type="InterPro" id="IPR033753">
    <property type="entry name" value="GCV_H/Fam206"/>
</dbReference>
<dbReference type="InterPro" id="IPR003016">
    <property type="entry name" value="2-oxoA_DH_lipoyl-BS"/>
</dbReference>